<evidence type="ECO:0000313" key="2">
    <source>
        <dbReference type="Proteomes" id="UP000046395"/>
    </source>
</evidence>
<organism evidence="2 3">
    <name type="scientific">Trichuris muris</name>
    <name type="common">Mouse whipworm</name>
    <dbReference type="NCBI Taxonomy" id="70415"/>
    <lineage>
        <taxon>Eukaryota</taxon>
        <taxon>Metazoa</taxon>
        <taxon>Ecdysozoa</taxon>
        <taxon>Nematoda</taxon>
        <taxon>Enoplea</taxon>
        <taxon>Dorylaimia</taxon>
        <taxon>Trichinellida</taxon>
        <taxon>Trichuridae</taxon>
        <taxon>Trichuris</taxon>
    </lineage>
</organism>
<feature type="region of interest" description="Disordered" evidence="1">
    <location>
        <begin position="1"/>
        <end position="23"/>
    </location>
</feature>
<sequence length="97" mass="10307">MPTTTAPRVAQVGQSPGGEGARAASGAFNMLRISSTNRNGFTWAHANRTYTRTVRTAGGRYTRTDAGQAPKQGTYPRSLRPIGKGRYGAPVGPRQSD</sequence>
<accession>A0A5S6QCP2</accession>
<feature type="region of interest" description="Disordered" evidence="1">
    <location>
        <begin position="56"/>
        <end position="97"/>
    </location>
</feature>
<keyword evidence="2" id="KW-1185">Reference proteome</keyword>
<evidence type="ECO:0000313" key="3">
    <source>
        <dbReference type="WBParaSite" id="TMUE_1000004860.1"/>
    </source>
</evidence>
<dbReference type="AlphaFoldDB" id="A0A5S6QCP2"/>
<proteinExistence type="predicted"/>
<evidence type="ECO:0000256" key="1">
    <source>
        <dbReference type="SAM" id="MobiDB-lite"/>
    </source>
</evidence>
<dbReference type="Proteomes" id="UP000046395">
    <property type="component" value="Unassembled WGS sequence"/>
</dbReference>
<dbReference type="WBParaSite" id="TMUE_1000004860.1">
    <property type="protein sequence ID" value="TMUE_1000004860.1"/>
    <property type="gene ID" value="WBGene00299124"/>
</dbReference>
<protein>
    <submittedName>
        <fullName evidence="3">Uncharacterized protein</fullName>
    </submittedName>
</protein>
<name>A0A5S6QCP2_TRIMR</name>
<reference evidence="3" key="1">
    <citation type="submission" date="2019-12" db="UniProtKB">
        <authorList>
            <consortium name="WormBaseParasite"/>
        </authorList>
    </citation>
    <scope>IDENTIFICATION</scope>
</reference>